<dbReference type="RefSeq" id="WP_146907882.1">
    <property type="nucleotide sequence ID" value="NZ_BJUS01000004.1"/>
</dbReference>
<dbReference type="Pfam" id="PF17680">
    <property type="entry name" value="FlgO"/>
    <property type="match status" value="1"/>
</dbReference>
<evidence type="ECO:0000259" key="2">
    <source>
        <dbReference type="Pfam" id="PF17680"/>
    </source>
</evidence>
<sequence>MHASATSLLRPAIAFGLALALTACASLSDTPTPPPKRLDETLGAATAALVEANPILAEYGPLIPTTMVDVDDLNRSSTLGRLASEIVAAELTRAGLQVREVRLGGRLYVEEHTGELMLSRLTPRLGIDQGARTLMVGTYAVGEERLYLTLRIVRVGDGNALAATQLSLPLTNDLRAMLGRW</sequence>
<feature type="signal peptide" evidence="1">
    <location>
        <begin position="1"/>
        <end position="25"/>
    </location>
</feature>
<proteinExistence type="predicted"/>
<organism evidence="3 4">
    <name type="scientific">Halomonas halophila</name>
    <dbReference type="NCBI Taxonomy" id="29573"/>
    <lineage>
        <taxon>Bacteria</taxon>
        <taxon>Pseudomonadati</taxon>
        <taxon>Pseudomonadota</taxon>
        <taxon>Gammaproteobacteria</taxon>
        <taxon>Oceanospirillales</taxon>
        <taxon>Halomonadaceae</taxon>
        <taxon>Halomonas</taxon>
    </lineage>
</organism>
<name>A0ABQ0U1A9_9GAMM</name>
<reference evidence="3 4" key="1">
    <citation type="submission" date="2019-07" db="EMBL/GenBank/DDBJ databases">
        <title>Whole genome shotgun sequence of Halomonas halophila NBRC 102604.</title>
        <authorList>
            <person name="Hosoyama A."/>
            <person name="Uohara A."/>
            <person name="Ohji S."/>
            <person name="Ichikawa N."/>
        </authorList>
    </citation>
    <scope>NUCLEOTIDE SEQUENCE [LARGE SCALE GENOMIC DNA]</scope>
    <source>
        <strain evidence="3 4">NBRC 102604</strain>
    </source>
</reference>
<feature type="domain" description="FlgO" evidence="2">
    <location>
        <begin position="47"/>
        <end position="171"/>
    </location>
</feature>
<dbReference type="InterPro" id="IPR041215">
    <property type="entry name" value="FlgO_dom"/>
</dbReference>
<accession>A0ABQ0U1A9</accession>
<evidence type="ECO:0000313" key="3">
    <source>
        <dbReference type="EMBL" id="GEK72185.1"/>
    </source>
</evidence>
<keyword evidence="4" id="KW-1185">Reference proteome</keyword>
<keyword evidence="1" id="KW-0732">Signal</keyword>
<gene>
    <name evidence="3" type="ORF">HHA04nite_07290</name>
</gene>
<dbReference type="EMBL" id="BJUS01000004">
    <property type="protein sequence ID" value="GEK72185.1"/>
    <property type="molecule type" value="Genomic_DNA"/>
</dbReference>
<comment type="caution">
    <text evidence="3">The sequence shown here is derived from an EMBL/GenBank/DDBJ whole genome shotgun (WGS) entry which is preliminary data.</text>
</comment>
<feature type="chain" id="PRO_5046454556" description="FlgO domain-containing protein" evidence="1">
    <location>
        <begin position="26"/>
        <end position="181"/>
    </location>
</feature>
<protein>
    <recommendedName>
        <fullName evidence="2">FlgO domain-containing protein</fullName>
    </recommendedName>
</protein>
<dbReference type="Proteomes" id="UP000321121">
    <property type="component" value="Unassembled WGS sequence"/>
</dbReference>
<evidence type="ECO:0000256" key="1">
    <source>
        <dbReference type="SAM" id="SignalP"/>
    </source>
</evidence>
<evidence type="ECO:0000313" key="4">
    <source>
        <dbReference type="Proteomes" id="UP000321121"/>
    </source>
</evidence>